<accession>A0AA46AIF5</accession>
<comment type="caution">
    <text evidence="2">The sequence shown here is derived from an EMBL/GenBank/DDBJ whole genome shotgun (WGS) entry which is preliminary data.</text>
</comment>
<dbReference type="SUPFAM" id="SSF55874">
    <property type="entry name" value="ATPase domain of HSP90 chaperone/DNA topoisomerase II/histidine kinase"/>
    <property type="match status" value="1"/>
</dbReference>
<protein>
    <submittedName>
        <fullName evidence="2">Anti-sigma regulatory factor (Ser/Thr protein kinase)</fullName>
    </submittedName>
</protein>
<evidence type="ECO:0000313" key="3">
    <source>
        <dbReference type="Proteomes" id="UP001158066"/>
    </source>
</evidence>
<name>A0AA46AIF5_9CLOT</name>
<organism evidence="2 3">
    <name type="scientific">Anoxynatronum buryatiense</name>
    <dbReference type="NCBI Taxonomy" id="489973"/>
    <lineage>
        <taxon>Bacteria</taxon>
        <taxon>Bacillati</taxon>
        <taxon>Bacillota</taxon>
        <taxon>Clostridia</taxon>
        <taxon>Eubacteriales</taxon>
        <taxon>Clostridiaceae</taxon>
        <taxon>Anoxynatronum</taxon>
    </lineage>
</organism>
<dbReference type="InterPro" id="IPR003594">
    <property type="entry name" value="HATPase_dom"/>
</dbReference>
<evidence type="ECO:0000313" key="2">
    <source>
        <dbReference type="EMBL" id="SMP49826.1"/>
    </source>
</evidence>
<dbReference type="RefSeq" id="WP_346771725.1">
    <property type="nucleotide sequence ID" value="NZ_FXUF01000003.1"/>
</dbReference>
<dbReference type="InterPro" id="IPR036890">
    <property type="entry name" value="HATPase_C_sf"/>
</dbReference>
<keyword evidence="3" id="KW-1185">Reference proteome</keyword>
<dbReference type="Pfam" id="PF13581">
    <property type="entry name" value="HATPase_c_2"/>
    <property type="match status" value="1"/>
</dbReference>
<sequence length="164" mass="18211">MLLREFYTPKDLAEQISSTNSDGVVTIQRAYAVEKNDFKRAGEVSSQIKKIMKQVGVRPDIIRRVSVAAYEAEMNIIIHSDGGSIEFILNPEIIELVILDRGPGIADIQLAMKEGYSTASKDVRELGFGAGMGLPNMKRCSDEFVIESEVGKFTKLQIIFHQST</sequence>
<dbReference type="Proteomes" id="UP001158066">
    <property type="component" value="Unassembled WGS sequence"/>
</dbReference>
<proteinExistence type="predicted"/>
<evidence type="ECO:0000259" key="1">
    <source>
        <dbReference type="Pfam" id="PF13581"/>
    </source>
</evidence>
<gene>
    <name evidence="2" type="ORF">SAMN06296020_103388</name>
</gene>
<dbReference type="AlphaFoldDB" id="A0AA46AIF5"/>
<dbReference type="Gene3D" id="3.30.565.10">
    <property type="entry name" value="Histidine kinase-like ATPase, C-terminal domain"/>
    <property type="match status" value="1"/>
</dbReference>
<dbReference type="EMBL" id="FXUF01000003">
    <property type="protein sequence ID" value="SMP49826.1"/>
    <property type="molecule type" value="Genomic_DNA"/>
</dbReference>
<reference evidence="2" key="1">
    <citation type="submission" date="2017-05" db="EMBL/GenBank/DDBJ databases">
        <authorList>
            <person name="Varghese N."/>
            <person name="Submissions S."/>
        </authorList>
    </citation>
    <scope>NUCLEOTIDE SEQUENCE</scope>
    <source>
        <strain evidence="2">Su22</strain>
    </source>
</reference>
<feature type="domain" description="Histidine kinase/HSP90-like ATPase" evidence="1">
    <location>
        <begin position="40"/>
        <end position="152"/>
    </location>
</feature>